<accession>A0A561UXY5</accession>
<dbReference type="AlphaFoldDB" id="A0A561UXY5"/>
<proteinExistence type="predicted"/>
<keyword evidence="3" id="KW-0378">Hydrolase</keyword>
<comment type="caution">
    <text evidence="3">The sequence shown here is derived from an EMBL/GenBank/DDBJ whole genome shotgun (WGS) entry which is preliminary data.</text>
</comment>
<dbReference type="OrthoDB" id="3366509at2"/>
<dbReference type="RefSeq" id="WP_145764401.1">
    <property type="nucleotide sequence ID" value="NZ_JBHJUX010000010.1"/>
</dbReference>
<evidence type="ECO:0000313" key="3">
    <source>
        <dbReference type="EMBL" id="TWG04224.1"/>
    </source>
</evidence>
<dbReference type="InterPro" id="IPR000073">
    <property type="entry name" value="AB_hydrolase_1"/>
</dbReference>
<dbReference type="Gene3D" id="3.40.50.1820">
    <property type="entry name" value="alpha/beta hydrolase"/>
    <property type="match status" value="1"/>
</dbReference>
<keyword evidence="3" id="KW-0031">Aminopeptidase</keyword>
<feature type="domain" description="AB hydrolase-1" evidence="2">
    <location>
        <begin position="11"/>
        <end position="127"/>
    </location>
</feature>
<name>A0A561UXY5_9ACTN</name>
<dbReference type="GO" id="GO:0004177">
    <property type="term" value="F:aminopeptidase activity"/>
    <property type="evidence" value="ECO:0007669"/>
    <property type="project" value="UniProtKB-KW"/>
</dbReference>
<dbReference type="EMBL" id="VIWW01000001">
    <property type="protein sequence ID" value="TWG04224.1"/>
    <property type="molecule type" value="Genomic_DNA"/>
</dbReference>
<gene>
    <name evidence="3" type="ORF">FHX80_112668</name>
</gene>
<evidence type="ECO:0000256" key="1">
    <source>
        <dbReference type="SAM" id="MobiDB-lite"/>
    </source>
</evidence>
<evidence type="ECO:0000313" key="4">
    <source>
        <dbReference type="Proteomes" id="UP000318186"/>
    </source>
</evidence>
<reference evidence="3 4" key="1">
    <citation type="submission" date="2019-06" db="EMBL/GenBank/DDBJ databases">
        <title>Sequencing the genomes of 1000 actinobacteria strains.</title>
        <authorList>
            <person name="Klenk H.-P."/>
        </authorList>
    </citation>
    <scope>NUCLEOTIDE SEQUENCE [LARGE SCALE GENOMIC DNA]</scope>
    <source>
        <strain evidence="3 4">DSM 42059</strain>
    </source>
</reference>
<feature type="region of interest" description="Disordered" evidence="1">
    <location>
        <begin position="226"/>
        <end position="249"/>
    </location>
</feature>
<dbReference type="Pfam" id="PF12697">
    <property type="entry name" value="Abhydrolase_6"/>
    <property type="match status" value="1"/>
</dbReference>
<dbReference type="SUPFAM" id="SSF53474">
    <property type="entry name" value="alpha/beta-Hydrolases"/>
    <property type="match status" value="1"/>
</dbReference>
<evidence type="ECO:0000259" key="2">
    <source>
        <dbReference type="Pfam" id="PF12697"/>
    </source>
</evidence>
<protein>
    <submittedName>
        <fullName evidence="3">Serine aminopeptidase S33 family</fullName>
    </submittedName>
</protein>
<sequence length="249" mass="25851">MTQRRPPEAAVLLLHGGRETGIGAPLPGLFNLPAVRMRPFARAVGRALPGDVLVRAVRYGHRGWNGSRADPLHDAVRALDELRRMVGEIPVVLVGHSMGGRAALYAAGHPLVRGVVGLAPWCPDGDPVEQLAGRDVVLVHGTRDRVTSPVASRTLTARARRAGARTCLVTVHGGDHAMLRRAPTWHGLTAGLVSGLLGRAPLPGPVAEALRLPPEASAEDGTVDLDRLHTGGAAGAAGAVDRAGTGGSR</sequence>
<keyword evidence="3" id="KW-0645">Protease</keyword>
<dbReference type="Proteomes" id="UP000318186">
    <property type="component" value="Unassembled WGS sequence"/>
</dbReference>
<dbReference type="InterPro" id="IPR029058">
    <property type="entry name" value="AB_hydrolase_fold"/>
</dbReference>
<organism evidence="3 4">
    <name type="scientific">Streptomyces brevispora</name>
    <dbReference type="NCBI Taxonomy" id="887462"/>
    <lineage>
        <taxon>Bacteria</taxon>
        <taxon>Bacillati</taxon>
        <taxon>Actinomycetota</taxon>
        <taxon>Actinomycetes</taxon>
        <taxon>Kitasatosporales</taxon>
        <taxon>Streptomycetaceae</taxon>
        <taxon>Streptomyces</taxon>
    </lineage>
</organism>